<feature type="transmembrane region" description="Helical" evidence="11">
    <location>
        <begin position="626"/>
        <end position="646"/>
    </location>
</feature>
<comment type="catalytic activity">
    <reaction evidence="11">
        <text>Na(+)(in) + 2 H(+)(out) = Na(+)(out) + 2 H(+)(in)</text>
        <dbReference type="Rhea" id="RHEA:29251"/>
        <dbReference type="ChEBI" id="CHEBI:15378"/>
        <dbReference type="ChEBI" id="CHEBI:29101"/>
    </reaction>
</comment>
<feature type="transmembrane region" description="Helical" evidence="11">
    <location>
        <begin position="696"/>
        <end position="714"/>
    </location>
</feature>
<dbReference type="GO" id="GO:0006885">
    <property type="term" value="P:regulation of pH"/>
    <property type="evidence" value="ECO:0007669"/>
    <property type="project" value="UniProtKB-UniRule"/>
</dbReference>
<comment type="function">
    <text evidence="11">Na(+)/H(+) antiporter that extrudes sodium in exchange for external protons.</text>
</comment>
<dbReference type="Pfam" id="PF06965">
    <property type="entry name" value="Na_H_antiport_1"/>
    <property type="match status" value="1"/>
</dbReference>
<feature type="transmembrane region" description="Helical" evidence="11">
    <location>
        <begin position="455"/>
        <end position="477"/>
    </location>
</feature>
<sequence>MTGLHTKYPYRSPGDHIFVQSSCRRLLSGTKQRYEVRYVDSALGATGVVTSGTRSALPAIVVVAGTEVPAAAMTALIDVLGPSRQVFIVDPPGMPGLSDPRYPVRDLWTVYGQWFDTVLAQLTSSPVTVIGYGFGAAIAVSAPRHVHVTDLVLAAPIGLSPIRQTAASRWHRWRWHTDADPQSAERFLRVVTGTGFEPDADLVALYCTIGAHYLPPRIRPLVPDDAITQKAEHVPITIAVGGDDPFLTEPVRGALGGRVPQASIHLLDGVGHLIPLEAPEQLAALADSATSTAPPPRSSGPDDRAPATTSRTCDVEYLLRSTVSVPRILGGIPPGGGDPPQGNRRGVLLLIGALAALIWANTTWSDSYHTLRETTVGPAALHLDLSLGAWAADGLLAVFFFVVGVELKREFVEGSLRDLRRAAMPVTAALGGMAVPALIFVTVNLRGGAEALNGWAVPTATDIAFAVAILAVIGSHLPSALRTFLLTLAVVDDLLAVTVIAVFYTDELNLLYLGAAWVPLLAFGITLRRGGGRWWLLVPLAGLTWWLVHESGVHATIAGVLLGFAVPVTRRVGDSSVAVAEHIEHRIRPLSAGFAVPVFAFFAAGVTVGGLSGLSDALTDPISLGVIAGLVLGKVAGIFGVSYLVARFTRARLDDELRWVDVLGVSLLGGIGFTVSLLIGDLAYGAGTVAADHVKVAVLCGSLLSAVLASIVLTSRNRTYRRIRAAELEDEDGDGIPDVYQQR</sequence>
<keyword evidence="10 11" id="KW-0739">Sodium transport</keyword>
<evidence type="ECO:0000256" key="11">
    <source>
        <dbReference type="HAMAP-Rule" id="MF_01844"/>
    </source>
</evidence>
<organism evidence="13 14">
    <name type="scientific">Rhodococcus rhodochrous J45</name>
    <dbReference type="NCBI Taxonomy" id="935266"/>
    <lineage>
        <taxon>Bacteria</taxon>
        <taxon>Bacillati</taxon>
        <taxon>Actinomycetota</taxon>
        <taxon>Actinomycetes</taxon>
        <taxon>Mycobacteriales</taxon>
        <taxon>Nocardiaceae</taxon>
        <taxon>Rhodococcus</taxon>
    </lineage>
</organism>
<evidence type="ECO:0000256" key="8">
    <source>
        <dbReference type="ARBA" id="ARBA00023065"/>
    </source>
</evidence>
<dbReference type="InterPro" id="IPR023171">
    <property type="entry name" value="Na/H_antiporter_dom_sf"/>
</dbReference>
<keyword evidence="6 11" id="KW-1133">Transmembrane helix</keyword>
<evidence type="ECO:0000256" key="3">
    <source>
        <dbReference type="ARBA" id="ARBA00022449"/>
    </source>
</evidence>
<keyword evidence="8 11" id="KW-0406">Ion transport</keyword>
<keyword evidence="9 11" id="KW-0472">Membrane</keyword>
<dbReference type="NCBIfam" id="TIGR00773">
    <property type="entry name" value="NhaA"/>
    <property type="match status" value="1"/>
</dbReference>
<dbReference type="PANTHER" id="PTHR30341:SF0">
    <property type="entry name" value="NA(+)_H(+) ANTIPORTER NHAA"/>
    <property type="match status" value="1"/>
</dbReference>
<evidence type="ECO:0000256" key="5">
    <source>
        <dbReference type="ARBA" id="ARBA00022692"/>
    </source>
</evidence>
<dbReference type="InterPro" id="IPR004670">
    <property type="entry name" value="NhaA"/>
</dbReference>
<feature type="transmembrane region" description="Helical" evidence="11">
    <location>
        <begin position="484"/>
        <end position="504"/>
    </location>
</feature>
<feature type="transmembrane region" description="Helical" evidence="11">
    <location>
        <begin position="347"/>
        <end position="365"/>
    </location>
</feature>
<comment type="subcellular location">
    <subcellularLocation>
        <location evidence="1">Cell inner membrane</location>
        <topology evidence="1">Multi-pass membrane protein</topology>
    </subcellularLocation>
    <subcellularLocation>
        <location evidence="11">Cell membrane</location>
        <topology evidence="11">Multi-pass membrane protein</topology>
    </subcellularLocation>
</comment>
<dbReference type="AlphaFoldDB" id="A0A562E337"/>
<name>A0A562E337_RHORH</name>
<feature type="transmembrane region" description="Helical" evidence="11">
    <location>
        <begin position="658"/>
        <end position="684"/>
    </location>
</feature>
<feature type="transmembrane region" description="Helical" evidence="11">
    <location>
        <begin position="426"/>
        <end position="443"/>
    </location>
</feature>
<feature type="transmembrane region" description="Helical" evidence="11">
    <location>
        <begin position="555"/>
        <end position="573"/>
    </location>
</feature>
<evidence type="ECO:0000256" key="10">
    <source>
        <dbReference type="ARBA" id="ARBA00023201"/>
    </source>
</evidence>
<feature type="transmembrane region" description="Helical" evidence="11">
    <location>
        <begin position="385"/>
        <end position="405"/>
    </location>
</feature>
<dbReference type="GO" id="GO:0015385">
    <property type="term" value="F:sodium:proton antiporter activity"/>
    <property type="evidence" value="ECO:0007669"/>
    <property type="project" value="UniProtKB-UniRule"/>
</dbReference>
<protein>
    <recommendedName>
        <fullName evidence="11">Na(+)/H(+) antiporter NhaA</fullName>
    </recommendedName>
    <alternativeName>
        <fullName evidence="11">Sodium/proton antiporter NhaA</fullName>
    </alternativeName>
</protein>
<feature type="transmembrane region" description="Helical" evidence="11">
    <location>
        <begin position="594"/>
        <end position="614"/>
    </location>
</feature>
<keyword evidence="3 11" id="KW-0050">Antiport</keyword>
<dbReference type="SUPFAM" id="SSF53474">
    <property type="entry name" value="alpha/beta-Hydrolases"/>
    <property type="match status" value="1"/>
</dbReference>
<dbReference type="HAMAP" id="MF_01844">
    <property type="entry name" value="NhaA"/>
    <property type="match status" value="1"/>
</dbReference>
<comment type="similarity">
    <text evidence="11">Belongs to the NhaA Na(+)/H(+) (TC 2.A.33) antiporter family.</text>
</comment>
<dbReference type="Gene3D" id="3.40.50.1820">
    <property type="entry name" value="alpha/beta hydrolase"/>
    <property type="match status" value="1"/>
</dbReference>
<evidence type="ECO:0000256" key="9">
    <source>
        <dbReference type="ARBA" id="ARBA00023136"/>
    </source>
</evidence>
<comment type="caution">
    <text evidence="13">The sequence shown here is derived from an EMBL/GenBank/DDBJ whole genome shotgun (WGS) entry which is preliminary data.</text>
</comment>
<keyword evidence="2 11" id="KW-0813">Transport</keyword>
<dbReference type="InterPro" id="IPR029058">
    <property type="entry name" value="AB_hydrolase_fold"/>
</dbReference>
<reference evidence="13 14" key="1">
    <citation type="submission" date="2019-07" db="EMBL/GenBank/DDBJ databases">
        <title>Genome sequencing of lignin-degrading bacterial isolates.</title>
        <authorList>
            <person name="Gladden J."/>
        </authorList>
    </citation>
    <scope>NUCLEOTIDE SEQUENCE [LARGE SCALE GENOMIC DNA]</scope>
    <source>
        <strain evidence="13 14">J45</strain>
    </source>
</reference>
<evidence type="ECO:0000313" key="14">
    <source>
        <dbReference type="Proteomes" id="UP000317573"/>
    </source>
</evidence>
<keyword evidence="7 11" id="KW-0915">Sodium</keyword>
<dbReference type="EMBL" id="VLJT01000026">
    <property type="protein sequence ID" value="TWH16123.1"/>
    <property type="molecule type" value="Genomic_DNA"/>
</dbReference>
<dbReference type="Gene3D" id="1.20.1530.10">
    <property type="entry name" value="Na+/H+ antiporter like domain"/>
    <property type="match status" value="1"/>
</dbReference>
<keyword evidence="5 11" id="KW-0812">Transmembrane</keyword>
<evidence type="ECO:0000256" key="6">
    <source>
        <dbReference type="ARBA" id="ARBA00022989"/>
    </source>
</evidence>
<accession>A0A562E337</accession>
<keyword evidence="4 11" id="KW-1003">Cell membrane</keyword>
<dbReference type="GO" id="GO:0005886">
    <property type="term" value="C:plasma membrane"/>
    <property type="evidence" value="ECO:0007669"/>
    <property type="project" value="UniProtKB-SubCell"/>
</dbReference>
<feature type="region of interest" description="Disordered" evidence="12">
    <location>
        <begin position="286"/>
        <end position="310"/>
    </location>
</feature>
<evidence type="ECO:0000256" key="2">
    <source>
        <dbReference type="ARBA" id="ARBA00022448"/>
    </source>
</evidence>
<evidence type="ECO:0000313" key="13">
    <source>
        <dbReference type="EMBL" id="TWH16123.1"/>
    </source>
</evidence>
<evidence type="ECO:0000256" key="12">
    <source>
        <dbReference type="SAM" id="MobiDB-lite"/>
    </source>
</evidence>
<evidence type="ECO:0000256" key="4">
    <source>
        <dbReference type="ARBA" id="ARBA00022475"/>
    </source>
</evidence>
<evidence type="ECO:0000256" key="7">
    <source>
        <dbReference type="ARBA" id="ARBA00023053"/>
    </source>
</evidence>
<dbReference type="Proteomes" id="UP000317573">
    <property type="component" value="Unassembled WGS sequence"/>
</dbReference>
<dbReference type="PANTHER" id="PTHR30341">
    <property type="entry name" value="SODIUM ION/PROTON ANTIPORTER NHAA-RELATED"/>
    <property type="match status" value="1"/>
</dbReference>
<feature type="transmembrane region" description="Helical" evidence="11">
    <location>
        <begin position="510"/>
        <end position="527"/>
    </location>
</feature>
<evidence type="ECO:0000256" key="1">
    <source>
        <dbReference type="ARBA" id="ARBA00004429"/>
    </source>
</evidence>
<gene>
    <name evidence="11" type="primary">nhaA</name>
    <name evidence="13" type="ORF">L618_002800000100</name>
</gene>
<proteinExistence type="inferred from homology"/>